<evidence type="ECO:0000313" key="3">
    <source>
        <dbReference type="Proteomes" id="UP000175993"/>
    </source>
</evidence>
<gene>
    <name evidence="2" type="ORF">BBI04_007955</name>
</gene>
<dbReference type="Proteomes" id="UP000175993">
    <property type="component" value="Unassembled WGS sequence"/>
</dbReference>
<evidence type="ECO:0008006" key="4">
    <source>
        <dbReference type="Google" id="ProtNLM"/>
    </source>
</evidence>
<evidence type="ECO:0000256" key="1">
    <source>
        <dbReference type="SAM" id="Phobius"/>
    </source>
</evidence>
<accession>A0ABD6G7Q8</accession>
<keyword evidence="1" id="KW-0812">Transmembrane</keyword>
<keyword evidence="1" id="KW-0472">Membrane</keyword>
<dbReference type="RefSeq" id="WP_139190308.1">
    <property type="nucleotide sequence ID" value="NZ_CP118259.1"/>
</dbReference>
<sequence>MLSRQEGGSHFQALVFLAWLLALPRPVPSSISAAWLYFLFISILVVDDRVAVSCFKVVFVQFFISLIFLAA</sequence>
<proteinExistence type="predicted"/>
<evidence type="ECO:0000313" key="2">
    <source>
        <dbReference type="EMBL" id="MUP04746.1"/>
    </source>
</evidence>
<dbReference type="AlphaFoldDB" id="A0ABD6G7Q8"/>
<reference evidence="2 3" key="1">
    <citation type="submission" date="2019-11" db="EMBL/GenBank/DDBJ databases">
        <title>Whole-genome sequencing of Allorhizobium vitis.</title>
        <authorList>
            <person name="Gan H.M."/>
            <person name="Savka M.A."/>
        </authorList>
    </citation>
    <scope>NUCLEOTIDE SEQUENCE [LARGE SCALE GENOMIC DNA]</scope>
    <source>
        <strain evidence="2 3">AB4</strain>
    </source>
</reference>
<name>A0ABD6G7Q8_AGRVI</name>
<organism evidence="2 3">
    <name type="scientific">Agrobacterium vitis</name>
    <name type="common">Rhizobium vitis</name>
    <dbReference type="NCBI Taxonomy" id="373"/>
    <lineage>
        <taxon>Bacteria</taxon>
        <taxon>Pseudomonadati</taxon>
        <taxon>Pseudomonadota</taxon>
        <taxon>Alphaproteobacteria</taxon>
        <taxon>Hyphomicrobiales</taxon>
        <taxon>Rhizobiaceae</taxon>
        <taxon>Rhizobium/Agrobacterium group</taxon>
        <taxon>Agrobacterium</taxon>
    </lineage>
</organism>
<comment type="caution">
    <text evidence="2">The sequence shown here is derived from an EMBL/GenBank/DDBJ whole genome shotgun (WGS) entry which is preliminary data.</text>
</comment>
<protein>
    <recommendedName>
        <fullName evidence="4">Secreted peptide</fullName>
    </recommendedName>
</protein>
<feature type="transmembrane region" description="Helical" evidence="1">
    <location>
        <begin position="49"/>
        <end position="70"/>
    </location>
</feature>
<keyword evidence="1" id="KW-1133">Transmembrane helix</keyword>
<dbReference type="EMBL" id="MBEV02000003">
    <property type="protein sequence ID" value="MUP04746.1"/>
    <property type="molecule type" value="Genomic_DNA"/>
</dbReference>